<dbReference type="InterPro" id="IPR036640">
    <property type="entry name" value="ABC1_TM_sf"/>
</dbReference>
<dbReference type="InterPro" id="IPR027417">
    <property type="entry name" value="P-loop_NTPase"/>
</dbReference>
<evidence type="ECO:0000313" key="16">
    <source>
        <dbReference type="Proteomes" id="UP000054662"/>
    </source>
</evidence>
<evidence type="ECO:0000256" key="12">
    <source>
        <dbReference type="SAM" id="Phobius"/>
    </source>
</evidence>
<comment type="caution">
    <text evidence="15">The sequence shown here is derived from an EMBL/GenBank/DDBJ whole genome shotgun (WGS) entry which is preliminary data.</text>
</comment>
<dbReference type="Pfam" id="PF00664">
    <property type="entry name" value="ABC_membrane"/>
    <property type="match status" value="1"/>
</dbReference>
<dbReference type="Gene3D" id="1.20.1560.10">
    <property type="entry name" value="ABC transporter type 1, transmembrane domain"/>
    <property type="match status" value="1"/>
</dbReference>
<dbReference type="SUPFAM" id="SSF90123">
    <property type="entry name" value="ABC transporter transmembrane region"/>
    <property type="match status" value="1"/>
</dbReference>
<evidence type="ECO:0000313" key="15">
    <source>
        <dbReference type="EMBL" id="KTD81213.1"/>
    </source>
</evidence>
<dbReference type="GO" id="GO:0005524">
    <property type="term" value="F:ATP binding"/>
    <property type="evidence" value="ECO:0007669"/>
    <property type="project" value="UniProtKB-KW"/>
</dbReference>
<gene>
    <name evidence="15" type="ORF">Lwor_0891</name>
</gene>
<evidence type="ECO:0000256" key="5">
    <source>
        <dbReference type="ARBA" id="ARBA00022692"/>
    </source>
</evidence>
<dbReference type="GO" id="GO:0005886">
    <property type="term" value="C:plasma membrane"/>
    <property type="evidence" value="ECO:0007669"/>
    <property type="project" value="UniProtKB-SubCell"/>
</dbReference>
<dbReference type="PROSITE" id="PS50893">
    <property type="entry name" value="ABC_TRANSPORTER_2"/>
    <property type="match status" value="1"/>
</dbReference>
<dbReference type="GO" id="GO:0015421">
    <property type="term" value="F:ABC-type oligopeptide transporter activity"/>
    <property type="evidence" value="ECO:0007669"/>
    <property type="project" value="TreeGrafter"/>
</dbReference>
<dbReference type="FunFam" id="3.40.50.300:FF:000287">
    <property type="entry name" value="Multidrug ABC transporter ATP-binding protein"/>
    <property type="match status" value="1"/>
</dbReference>
<dbReference type="InterPro" id="IPR039421">
    <property type="entry name" value="Type_1_exporter"/>
</dbReference>
<evidence type="ECO:0000256" key="9">
    <source>
        <dbReference type="ARBA" id="ARBA00022989"/>
    </source>
</evidence>
<keyword evidence="6" id="KW-0547">Nucleotide-binding</keyword>
<dbReference type="InterPro" id="IPR011527">
    <property type="entry name" value="ABC1_TM_dom"/>
</dbReference>
<keyword evidence="3" id="KW-1003">Cell membrane</keyword>
<evidence type="ECO:0000256" key="1">
    <source>
        <dbReference type="ARBA" id="ARBA00004651"/>
    </source>
</evidence>
<dbReference type="PATRIC" id="fig|45076.6.peg.969"/>
<dbReference type="Gene3D" id="3.40.50.300">
    <property type="entry name" value="P-loop containing nucleotide triphosphate hydrolases"/>
    <property type="match status" value="1"/>
</dbReference>
<evidence type="ECO:0000256" key="10">
    <source>
        <dbReference type="ARBA" id="ARBA00023055"/>
    </source>
</evidence>
<feature type="transmembrane region" description="Helical" evidence="12">
    <location>
        <begin position="152"/>
        <end position="182"/>
    </location>
</feature>
<dbReference type="InterPro" id="IPR003439">
    <property type="entry name" value="ABC_transporter-like_ATP-bd"/>
</dbReference>
<protein>
    <submittedName>
        <fullName evidence="15">ABC transporter, ATP binding/permease protein MsbA</fullName>
    </submittedName>
</protein>
<dbReference type="RefSeq" id="WP_058492716.1">
    <property type="nucleotide sequence ID" value="NZ_CBCRUR010000014.1"/>
</dbReference>
<evidence type="ECO:0000256" key="8">
    <source>
        <dbReference type="ARBA" id="ARBA00022967"/>
    </source>
</evidence>
<evidence type="ECO:0000259" key="14">
    <source>
        <dbReference type="PROSITE" id="PS50929"/>
    </source>
</evidence>
<dbReference type="PROSITE" id="PS50929">
    <property type="entry name" value="ABC_TM1F"/>
    <property type="match status" value="1"/>
</dbReference>
<comment type="subcellular location">
    <subcellularLocation>
        <location evidence="1">Cell membrane</location>
        <topology evidence="1">Multi-pass membrane protein</topology>
    </subcellularLocation>
</comment>
<feature type="domain" description="ABC transmembrane type-1" evidence="14">
    <location>
        <begin position="28"/>
        <end position="310"/>
    </location>
</feature>
<dbReference type="EMBL" id="LNZC01000007">
    <property type="protein sequence ID" value="KTD81213.1"/>
    <property type="molecule type" value="Genomic_DNA"/>
</dbReference>
<dbReference type="AlphaFoldDB" id="A0A0W1AIN7"/>
<evidence type="ECO:0000256" key="3">
    <source>
        <dbReference type="ARBA" id="ARBA00022475"/>
    </source>
</evidence>
<keyword evidence="8" id="KW-1278">Translocase</keyword>
<keyword evidence="7" id="KW-0067">ATP-binding</keyword>
<dbReference type="Pfam" id="PF00005">
    <property type="entry name" value="ABC_tran"/>
    <property type="match status" value="1"/>
</dbReference>
<dbReference type="Proteomes" id="UP000054662">
    <property type="component" value="Unassembled WGS sequence"/>
</dbReference>
<dbReference type="OrthoDB" id="6336411at2"/>
<dbReference type="PANTHER" id="PTHR43394">
    <property type="entry name" value="ATP-DEPENDENT PERMEASE MDL1, MITOCHONDRIAL"/>
    <property type="match status" value="1"/>
</dbReference>
<dbReference type="GO" id="GO:0034040">
    <property type="term" value="F:ATPase-coupled lipid transmembrane transporter activity"/>
    <property type="evidence" value="ECO:0007669"/>
    <property type="project" value="InterPro"/>
</dbReference>
<dbReference type="InterPro" id="IPR003593">
    <property type="entry name" value="AAA+_ATPase"/>
</dbReference>
<evidence type="ECO:0000259" key="13">
    <source>
        <dbReference type="PROSITE" id="PS50893"/>
    </source>
</evidence>
<keyword evidence="16" id="KW-1185">Reference proteome</keyword>
<keyword evidence="11 12" id="KW-0472">Membrane</keyword>
<organism evidence="15 16">
    <name type="scientific">Legionella worsleiensis</name>
    <dbReference type="NCBI Taxonomy" id="45076"/>
    <lineage>
        <taxon>Bacteria</taxon>
        <taxon>Pseudomonadati</taxon>
        <taxon>Pseudomonadota</taxon>
        <taxon>Gammaproteobacteria</taxon>
        <taxon>Legionellales</taxon>
        <taxon>Legionellaceae</taxon>
        <taxon>Legionella</taxon>
    </lineage>
</organism>
<evidence type="ECO:0000256" key="4">
    <source>
        <dbReference type="ARBA" id="ARBA00022519"/>
    </source>
</evidence>
<proteinExistence type="predicted"/>
<name>A0A0W1AIN7_9GAMM</name>
<keyword evidence="4" id="KW-0997">Cell inner membrane</keyword>
<dbReference type="PANTHER" id="PTHR43394:SF1">
    <property type="entry name" value="ATP-BINDING CASSETTE SUB-FAMILY B MEMBER 10, MITOCHONDRIAL"/>
    <property type="match status" value="1"/>
</dbReference>
<dbReference type="SUPFAM" id="SSF52540">
    <property type="entry name" value="P-loop containing nucleoside triphosphate hydrolases"/>
    <property type="match status" value="1"/>
</dbReference>
<feature type="transmembrane region" description="Helical" evidence="12">
    <location>
        <begin position="23"/>
        <end position="48"/>
    </location>
</feature>
<evidence type="ECO:0000256" key="7">
    <source>
        <dbReference type="ARBA" id="ARBA00022840"/>
    </source>
</evidence>
<keyword evidence="2" id="KW-0813">Transport</keyword>
<feature type="domain" description="ABC transporter" evidence="13">
    <location>
        <begin position="342"/>
        <end position="576"/>
    </location>
</feature>
<keyword evidence="9 12" id="KW-1133">Transmembrane helix</keyword>
<dbReference type="PROSITE" id="PS00211">
    <property type="entry name" value="ABC_TRANSPORTER_1"/>
    <property type="match status" value="1"/>
</dbReference>
<feature type="transmembrane region" description="Helical" evidence="12">
    <location>
        <begin position="69"/>
        <end position="93"/>
    </location>
</feature>
<dbReference type="CDD" id="cd18552">
    <property type="entry name" value="ABC_6TM_MsbA_like"/>
    <property type="match status" value="1"/>
</dbReference>
<evidence type="ECO:0000256" key="6">
    <source>
        <dbReference type="ARBA" id="ARBA00022741"/>
    </source>
</evidence>
<keyword evidence="10" id="KW-0445">Lipid transport</keyword>
<dbReference type="GO" id="GO:0016887">
    <property type="term" value="F:ATP hydrolysis activity"/>
    <property type="evidence" value="ECO:0007669"/>
    <property type="project" value="InterPro"/>
</dbReference>
<dbReference type="STRING" id="45076.Lwor_0891"/>
<evidence type="ECO:0000256" key="11">
    <source>
        <dbReference type="ARBA" id="ARBA00023136"/>
    </source>
</evidence>
<keyword evidence="5 12" id="KW-0812">Transmembrane</keyword>
<reference evidence="15 16" key="1">
    <citation type="submission" date="2015-11" db="EMBL/GenBank/DDBJ databases">
        <title>Genomic analysis of 38 Legionella species identifies large and diverse effector repertoires.</title>
        <authorList>
            <person name="Burstein D."/>
            <person name="Amaro F."/>
            <person name="Zusman T."/>
            <person name="Lifshitz Z."/>
            <person name="Cohen O."/>
            <person name="Gilbert J.A."/>
            <person name="Pupko T."/>
            <person name="Shuman H.A."/>
            <person name="Segal G."/>
        </authorList>
    </citation>
    <scope>NUCLEOTIDE SEQUENCE [LARGE SCALE GENOMIC DNA]</scope>
    <source>
        <strain evidence="15 16">ATCC 49508</strain>
    </source>
</reference>
<dbReference type="InterPro" id="IPR017871">
    <property type="entry name" value="ABC_transporter-like_CS"/>
</dbReference>
<accession>A0A0W1AIN7</accession>
<dbReference type="InterPro" id="IPR011917">
    <property type="entry name" value="ABC_transpr_lipidA"/>
</dbReference>
<feature type="transmembrane region" description="Helical" evidence="12">
    <location>
        <begin position="277"/>
        <end position="295"/>
    </location>
</feature>
<feature type="transmembrane region" description="Helical" evidence="12">
    <location>
        <begin position="249"/>
        <end position="271"/>
    </location>
</feature>
<dbReference type="SMART" id="SM00382">
    <property type="entry name" value="AAA"/>
    <property type="match status" value="1"/>
</dbReference>
<evidence type="ECO:0000256" key="2">
    <source>
        <dbReference type="ARBA" id="ARBA00022448"/>
    </source>
</evidence>
<sequence length="588" mass="64525">MKNNTPVKTSLLYKRLLSYVKPFWPVLILGILANILYSGIDATFTYLTKPFLDKGFINIDIDFVKKIPLIVLIGITLRGVVSSLGSYCMTWVARSVVKVLRQKVFAHIVHLPADFYDEATSGQMLSKILYDVEQVAQVSADALTDFVQNTCLVIGLLTVMMVICWQLSLMFLLTIPFIGLIVNYTNKRVRRISHKVQKTMGEVTEIASEAIEGYKVVRIFGGEAYEEGKFNAATEHSRINDMKVAVSKAVNVSGVQAVIAVGIAAIIMAAIQLSTVITITAGSFLAIIAAMLQLIKPMKTLTTLNATIQRGLAGAESVFHILDLPIESTQGIALKNKALGAIEFKNVSYAYRDGHRVLHDVSFNIEAGTCVALVGHSGSGKTTIASLLPRFYEVSEGMITLDGIDVNQISLNSLREQMALVSQNVMLFNDTLANNIAYGRSDISRQQIINAAKLAYADEFIAQLPQGYDTRVGENGVLLSGGQRQRIAIARAILKDAPILILDEATSALDSESEQYIQAALEQVMKNRTTLVIAHRLSTIKHANKIIVMQHGRLVEQGSHHELLHLQGHYAQLYKVQQIGMVPEDALA</sequence>
<dbReference type="NCBIfam" id="TIGR02203">
    <property type="entry name" value="MsbA_lipidA"/>
    <property type="match status" value="1"/>
</dbReference>